<comment type="caution">
    <text evidence="1">The sequence shown here is derived from an EMBL/GenBank/DDBJ whole genome shotgun (WGS) entry which is preliminary data.</text>
</comment>
<dbReference type="EMBL" id="LAZR01000667">
    <property type="protein sequence ID" value="KKN61189.1"/>
    <property type="molecule type" value="Genomic_DNA"/>
</dbReference>
<evidence type="ECO:0000313" key="1">
    <source>
        <dbReference type="EMBL" id="KKN61189.1"/>
    </source>
</evidence>
<sequence length="61" mass="7057">MNNVEKISKELKKILKENAPVLFDTVYETATEEEEEMNRLTYLVGSIIGLKSRLNRVCNKI</sequence>
<gene>
    <name evidence="1" type="ORF">LCGC14_0524300</name>
</gene>
<proteinExistence type="predicted"/>
<dbReference type="AlphaFoldDB" id="A0A0F9S276"/>
<name>A0A0F9S276_9ZZZZ</name>
<reference evidence="1" key="1">
    <citation type="journal article" date="2015" name="Nature">
        <title>Complex archaea that bridge the gap between prokaryotes and eukaryotes.</title>
        <authorList>
            <person name="Spang A."/>
            <person name="Saw J.H."/>
            <person name="Jorgensen S.L."/>
            <person name="Zaremba-Niedzwiedzka K."/>
            <person name="Martijn J."/>
            <person name="Lind A.E."/>
            <person name="van Eijk R."/>
            <person name="Schleper C."/>
            <person name="Guy L."/>
            <person name="Ettema T.J."/>
        </authorList>
    </citation>
    <scope>NUCLEOTIDE SEQUENCE</scope>
</reference>
<protein>
    <submittedName>
        <fullName evidence="1">Uncharacterized protein</fullName>
    </submittedName>
</protein>
<accession>A0A0F9S276</accession>
<organism evidence="1">
    <name type="scientific">marine sediment metagenome</name>
    <dbReference type="NCBI Taxonomy" id="412755"/>
    <lineage>
        <taxon>unclassified sequences</taxon>
        <taxon>metagenomes</taxon>
        <taxon>ecological metagenomes</taxon>
    </lineage>
</organism>